<name>A0A1F6A432_9BACT</name>
<proteinExistence type="predicted"/>
<protein>
    <recommendedName>
        <fullName evidence="1">Peptidase M20 dimerisation domain-containing protein</fullName>
    </recommendedName>
</protein>
<dbReference type="InterPro" id="IPR002933">
    <property type="entry name" value="Peptidase_M20"/>
</dbReference>
<feature type="domain" description="Peptidase M20 dimerisation" evidence="1">
    <location>
        <begin position="224"/>
        <end position="302"/>
    </location>
</feature>
<dbReference type="PANTHER" id="PTHR43501">
    <property type="entry name" value="CYTOSOL NON-SPECIFIC DIPEPTIDASE"/>
    <property type="match status" value="1"/>
</dbReference>
<dbReference type="NCBIfam" id="TIGR01893">
    <property type="entry name" value="aa-his-dipept"/>
    <property type="match status" value="1"/>
</dbReference>
<comment type="caution">
    <text evidence="2">The sequence shown here is derived from an EMBL/GenBank/DDBJ whole genome shotgun (WGS) entry which is preliminary data.</text>
</comment>
<reference evidence="2 3" key="1">
    <citation type="journal article" date="2016" name="Nat. Commun.">
        <title>Thousands of microbial genomes shed light on interconnected biogeochemical processes in an aquifer system.</title>
        <authorList>
            <person name="Anantharaman K."/>
            <person name="Brown C.T."/>
            <person name="Hug L.A."/>
            <person name="Sharon I."/>
            <person name="Castelle C.J."/>
            <person name="Probst A.J."/>
            <person name="Thomas B.C."/>
            <person name="Singh A."/>
            <person name="Wilkins M.J."/>
            <person name="Karaoz U."/>
            <person name="Brodie E.L."/>
            <person name="Williams K.H."/>
            <person name="Hubbard S.S."/>
            <person name="Banfield J.F."/>
        </authorList>
    </citation>
    <scope>NUCLEOTIDE SEQUENCE [LARGE SCALE GENOMIC DNA]</scope>
</reference>
<dbReference type="InterPro" id="IPR011650">
    <property type="entry name" value="Peptidase_M20_dimer"/>
</dbReference>
<dbReference type="SUPFAM" id="SSF53187">
    <property type="entry name" value="Zn-dependent exopeptidases"/>
    <property type="match status" value="1"/>
</dbReference>
<dbReference type="PIRSF" id="PIRSF016599">
    <property type="entry name" value="Xaa-His_dipept"/>
    <property type="match status" value="1"/>
</dbReference>
<evidence type="ECO:0000313" key="3">
    <source>
        <dbReference type="Proteomes" id="UP000176253"/>
    </source>
</evidence>
<dbReference type="InterPro" id="IPR001160">
    <property type="entry name" value="Peptidase_M20C"/>
</dbReference>
<dbReference type="STRING" id="1798383.A3D78_07575"/>
<accession>A0A1F6A432</accession>
<dbReference type="PRINTS" id="PR00934">
    <property type="entry name" value="XHISDIPTASE"/>
</dbReference>
<dbReference type="Pfam" id="PF01546">
    <property type="entry name" value="Peptidase_M20"/>
    <property type="match status" value="1"/>
</dbReference>
<dbReference type="GO" id="GO:0006508">
    <property type="term" value="P:proteolysis"/>
    <property type="evidence" value="ECO:0007669"/>
    <property type="project" value="InterPro"/>
</dbReference>
<evidence type="ECO:0000259" key="1">
    <source>
        <dbReference type="Pfam" id="PF07687"/>
    </source>
</evidence>
<dbReference type="PANTHER" id="PTHR43501:SF1">
    <property type="entry name" value="CYTOSOL NON-SPECIFIC DIPEPTIDASE"/>
    <property type="match status" value="1"/>
</dbReference>
<dbReference type="Gene3D" id="3.40.630.10">
    <property type="entry name" value="Zn peptidases"/>
    <property type="match status" value="2"/>
</dbReference>
<dbReference type="GO" id="GO:0070573">
    <property type="term" value="F:metallodipeptidase activity"/>
    <property type="evidence" value="ECO:0007669"/>
    <property type="project" value="TreeGrafter"/>
</dbReference>
<dbReference type="AlphaFoldDB" id="A0A1F6A432"/>
<gene>
    <name evidence="2" type="ORF">A3D78_07575</name>
</gene>
<dbReference type="Proteomes" id="UP000176253">
    <property type="component" value="Unassembled WGS sequence"/>
</dbReference>
<sequence length="510" mass="56179">MAVVETFQNVNPLDYLKSLDNEPGVQRMWEHFFNLARIPRSSFNEKAARQYVIEAAERRHLEYEVDSAGNVLVIMPGTDTLGNIPGIVFQGHLDMRCVGEPDPAIHGVQPVISDGWVTANGTSLGADNGIGLGAMLSLMDENIPHGPLAFMFTVAEEEGLVGARKMVFQNKLKGYKYLVNIDHEPKIDGEAIISSAGAGDTFISLPVVYEKRDESEKLYKLNISGLLGGHSGLEIGDGRLNGLKVLAKILSQLQQNDKLPFNLVHLIGGKFRNAIPDEASAYISVQNNITLEQIQEEINKLSYAYLFEDESPDFESLRIEAVETKAGAANKMDNNSTKKVIEIINGLPNGIFRKSDKIPGHVEASSNIGKARTSGDSLDLALMSRSSSIEELIQKMEEIREYAAEFGAIVEQSEPYPGWTADSEAEINQIVYDVWLEMTGEEMIFRPIHAGLECGVIVDYFKQFQAISLGPVLLDAHTDGEKVNIDSSNKIYRLLVGIINKVTEKKGQPI</sequence>
<organism evidence="2 3">
    <name type="scientific">Candidatus Gottesmanbacteria bacterium RIFCSPHIGHO2_02_FULL_39_14</name>
    <dbReference type="NCBI Taxonomy" id="1798383"/>
    <lineage>
        <taxon>Bacteria</taxon>
        <taxon>Candidatus Gottesmaniibacteriota</taxon>
    </lineage>
</organism>
<dbReference type="EMBL" id="MFJM01000008">
    <property type="protein sequence ID" value="OGG19017.1"/>
    <property type="molecule type" value="Genomic_DNA"/>
</dbReference>
<evidence type="ECO:0000313" key="2">
    <source>
        <dbReference type="EMBL" id="OGG19017.1"/>
    </source>
</evidence>
<dbReference type="Pfam" id="PF07687">
    <property type="entry name" value="M20_dimer"/>
    <property type="match status" value="1"/>
</dbReference>
<dbReference type="GO" id="GO:0005829">
    <property type="term" value="C:cytosol"/>
    <property type="evidence" value="ECO:0007669"/>
    <property type="project" value="TreeGrafter"/>
</dbReference>